<dbReference type="PANTHER" id="PTHR11505">
    <property type="entry name" value="L1 TRANSPOSABLE ELEMENT-RELATED"/>
    <property type="match status" value="1"/>
</dbReference>
<sequence>MTETWTKSCVLTGQWRLTFSLWHHLPKALTSPLLNICGLHLKAALIREVTNSISEVIDQKLSTLSGTLEKISSSLENISKRVTEAEQRISDVEDGVTDLAGRLAEAEEKIKIMAKSLDDLENRSRRDNIRIINLKEGAEGDSPIQFFEAWLPTTDTCPVQTVALLDLI</sequence>
<keyword evidence="1" id="KW-0175">Coiled coil</keyword>
<accession>A0A669BXB9</accession>
<evidence type="ECO:0000256" key="1">
    <source>
        <dbReference type="SAM" id="Coils"/>
    </source>
</evidence>
<proteinExistence type="predicted"/>
<reference evidence="2" key="2">
    <citation type="submission" date="2025-08" db="UniProtKB">
        <authorList>
            <consortium name="Ensembl"/>
        </authorList>
    </citation>
    <scope>IDENTIFICATION</scope>
</reference>
<reference evidence="2" key="3">
    <citation type="submission" date="2025-09" db="UniProtKB">
        <authorList>
            <consortium name="Ensembl"/>
        </authorList>
    </citation>
    <scope>IDENTIFICATION</scope>
</reference>
<dbReference type="InParanoid" id="A0A669BXB9"/>
<organism evidence="2 3">
    <name type="scientific">Oreochromis niloticus</name>
    <name type="common">Nile tilapia</name>
    <name type="synonym">Tilapia nilotica</name>
    <dbReference type="NCBI Taxonomy" id="8128"/>
    <lineage>
        <taxon>Eukaryota</taxon>
        <taxon>Metazoa</taxon>
        <taxon>Chordata</taxon>
        <taxon>Craniata</taxon>
        <taxon>Vertebrata</taxon>
        <taxon>Euteleostomi</taxon>
        <taxon>Actinopterygii</taxon>
        <taxon>Neopterygii</taxon>
        <taxon>Teleostei</taxon>
        <taxon>Neoteleostei</taxon>
        <taxon>Acanthomorphata</taxon>
        <taxon>Ovalentaria</taxon>
        <taxon>Cichlomorphae</taxon>
        <taxon>Cichliformes</taxon>
        <taxon>Cichlidae</taxon>
        <taxon>African cichlids</taxon>
        <taxon>Pseudocrenilabrinae</taxon>
        <taxon>Oreochromini</taxon>
        <taxon>Oreochromis</taxon>
    </lineage>
</organism>
<protein>
    <submittedName>
        <fullName evidence="2">Uncharacterized protein</fullName>
    </submittedName>
</protein>
<dbReference type="OMA" id="PLHANMR"/>
<keyword evidence="3" id="KW-1185">Reference proteome</keyword>
<dbReference type="AlphaFoldDB" id="A0A669BXB9"/>
<dbReference type="Ensembl" id="ENSONIT00000054220.1">
    <property type="protein sequence ID" value="ENSONIP00000039091.1"/>
    <property type="gene ID" value="ENSONIG00000040626.1"/>
</dbReference>
<reference evidence="3" key="1">
    <citation type="submission" date="2012-01" db="EMBL/GenBank/DDBJ databases">
        <title>The Genome Sequence of Oreochromis niloticus (Nile Tilapia).</title>
        <authorList>
            <consortium name="Broad Institute Genome Assembly Team"/>
            <consortium name="Broad Institute Sequencing Platform"/>
            <person name="Di Palma F."/>
            <person name="Johnson J."/>
            <person name="Lander E.S."/>
            <person name="Lindblad-Toh K."/>
        </authorList>
    </citation>
    <scope>NUCLEOTIDE SEQUENCE [LARGE SCALE GENOMIC DNA]</scope>
</reference>
<evidence type="ECO:0000313" key="2">
    <source>
        <dbReference type="Ensembl" id="ENSONIP00000039091.1"/>
    </source>
</evidence>
<evidence type="ECO:0000313" key="3">
    <source>
        <dbReference type="Proteomes" id="UP000005207"/>
    </source>
</evidence>
<dbReference type="Proteomes" id="UP000005207">
    <property type="component" value="Linkage group LG1"/>
</dbReference>
<name>A0A669BXB9_ORENI</name>
<dbReference type="SUPFAM" id="SSF57997">
    <property type="entry name" value="Tropomyosin"/>
    <property type="match status" value="1"/>
</dbReference>
<dbReference type="Gene3D" id="3.30.70.1820">
    <property type="entry name" value="L1 transposable element, RRM domain"/>
    <property type="match status" value="1"/>
</dbReference>
<dbReference type="InterPro" id="IPR004244">
    <property type="entry name" value="Transposase_22"/>
</dbReference>
<dbReference type="Gene3D" id="1.20.5.340">
    <property type="match status" value="1"/>
</dbReference>
<feature type="coiled-coil region" evidence="1">
    <location>
        <begin position="68"/>
        <end position="123"/>
    </location>
</feature>
<dbReference type="GeneTree" id="ENSGT00940000171721"/>